<name>A0A0W0R0Q8_9GAMM</name>
<protein>
    <submittedName>
        <fullName evidence="2 3">FRG domain</fullName>
    </submittedName>
</protein>
<evidence type="ECO:0000259" key="1">
    <source>
        <dbReference type="SMART" id="SM00901"/>
    </source>
</evidence>
<evidence type="ECO:0000313" key="3">
    <source>
        <dbReference type="EMBL" id="VEH86155.1"/>
    </source>
</evidence>
<accession>A0A0W0R0Q8</accession>
<reference evidence="3 5" key="2">
    <citation type="submission" date="2018-12" db="EMBL/GenBank/DDBJ databases">
        <authorList>
            <consortium name="Pathogen Informatics"/>
        </authorList>
    </citation>
    <scope>NUCLEOTIDE SEQUENCE [LARGE SCALE GENOMIC DNA]</scope>
    <source>
        <strain evidence="3 5">NCTC12735</strain>
        <plasmid evidence="5">24</plasmid>
    </source>
</reference>
<dbReference type="RefSeq" id="WP_058463041.1">
    <property type="nucleotide sequence ID" value="NZ_CAAAHS010000001.1"/>
</dbReference>
<dbReference type="EMBL" id="LNKA01000019">
    <property type="protein sequence ID" value="KTC64687.1"/>
    <property type="molecule type" value="Genomic_DNA"/>
</dbReference>
<keyword evidence="3" id="KW-0614">Plasmid</keyword>
<geneLocation type="plasmid" evidence="3 5">
    <name>24</name>
</geneLocation>
<proteinExistence type="predicted"/>
<organism evidence="2 4">
    <name type="scientific">Legionella adelaidensis</name>
    <dbReference type="NCBI Taxonomy" id="45056"/>
    <lineage>
        <taxon>Bacteria</taxon>
        <taxon>Pseudomonadati</taxon>
        <taxon>Pseudomonadota</taxon>
        <taxon>Gammaproteobacteria</taxon>
        <taxon>Legionellales</taxon>
        <taxon>Legionellaceae</taxon>
        <taxon>Legionella</taxon>
    </lineage>
</organism>
<dbReference type="SMART" id="SM00901">
    <property type="entry name" value="FRG"/>
    <property type="match status" value="1"/>
</dbReference>
<evidence type="ECO:0000313" key="2">
    <source>
        <dbReference type="EMBL" id="KTC64687.1"/>
    </source>
</evidence>
<reference evidence="2 4" key="1">
    <citation type="submission" date="2015-11" db="EMBL/GenBank/DDBJ databases">
        <title>Identification of large and diverse effector repertoires of 38 Legionella species.</title>
        <authorList>
            <person name="Burstein D."/>
            <person name="Amaro F."/>
            <person name="Zusman T."/>
            <person name="Lifshitz Z."/>
            <person name="Cohen O."/>
            <person name="Gilbert J.A."/>
            <person name="Pupko T."/>
            <person name="Shuman H.A."/>
            <person name="Segal G."/>
        </authorList>
    </citation>
    <scope>NUCLEOTIDE SEQUENCE [LARGE SCALE GENOMIC DNA]</scope>
    <source>
        <strain evidence="2 4">1762-AUS-E</strain>
    </source>
</reference>
<dbReference type="InterPro" id="IPR014966">
    <property type="entry name" value="FRG-dom"/>
</dbReference>
<evidence type="ECO:0000313" key="4">
    <source>
        <dbReference type="Proteomes" id="UP000054859"/>
    </source>
</evidence>
<dbReference type="EMBL" id="LR134433">
    <property type="protein sequence ID" value="VEH86155.1"/>
    <property type="molecule type" value="Genomic_DNA"/>
</dbReference>
<dbReference type="KEGG" id="ladl:NCTC12735_01803"/>
<feature type="domain" description="FRG" evidence="1">
    <location>
        <begin position="47"/>
        <end position="154"/>
    </location>
</feature>
<dbReference type="Pfam" id="PF08867">
    <property type="entry name" value="FRG"/>
    <property type="match status" value="1"/>
</dbReference>
<dbReference type="Proteomes" id="UP000281170">
    <property type="component" value="Plasmid 24"/>
</dbReference>
<dbReference type="Proteomes" id="UP000054859">
    <property type="component" value="Unassembled WGS sequence"/>
</dbReference>
<dbReference type="AlphaFoldDB" id="A0A0W0R0Q8"/>
<dbReference type="PATRIC" id="fig|45056.6.peg.2044"/>
<gene>
    <name evidence="2" type="ORF">Lade_1981</name>
    <name evidence="3" type="ORF">NCTC12735_01803</name>
</gene>
<keyword evidence="4" id="KW-1185">Reference proteome</keyword>
<sequence>MKKIQANEYDQIPIYEDVALESFQDGYIPVSRIEHWQDIKPLLLSWRSKPFIFRGHKESHWSLSSSFSRLCNNPEEKEANELLDLFRNALEDMDLRDSSGNYYHQYDNDHLWGLGRHYGLLTPTLDWSHDPLVALFFAFEDPDNDVRNPYAAIYFLDRKYVEKNLQNKIVIIDSISPDNSRAINQKGLFTRTTSDDSVEAELKNLDNIHLYFRKLYIKNTDRKNCIHFLEKHGIHKKSLYPNSIEGAVHYSNLKAQKFFRKIFPGGPIISIVQQVMNASAEVEKIAKSIKSDKNLQNSEVVIAAKYIFEVMHQLKKEYSSDVDFLKKLDKFYKKKFSD</sequence>
<evidence type="ECO:0000313" key="5">
    <source>
        <dbReference type="Proteomes" id="UP000281170"/>
    </source>
</evidence>
<dbReference type="STRING" id="45056.Lade_1981"/>